<dbReference type="PANTHER" id="PTHR15046">
    <property type="entry name" value="GLYCO_TRANS_2-LIKE DOMAIN-CONTAINING PROTEIN"/>
    <property type="match status" value="1"/>
</dbReference>
<dbReference type="GO" id="GO:0016758">
    <property type="term" value="F:hexosyltransferase activity"/>
    <property type="evidence" value="ECO:0007669"/>
    <property type="project" value="InterPro"/>
</dbReference>
<evidence type="ECO:0000256" key="1">
    <source>
        <dbReference type="ARBA" id="ARBA00004323"/>
    </source>
</evidence>
<keyword evidence="10 13" id="KW-0472">Membrane</keyword>
<evidence type="ECO:0000256" key="12">
    <source>
        <dbReference type="SAM" id="MobiDB-lite"/>
    </source>
</evidence>
<dbReference type="OrthoDB" id="2139606at2759"/>
<evidence type="ECO:0000256" key="5">
    <source>
        <dbReference type="ARBA" id="ARBA00022679"/>
    </source>
</evidence>
<keyword evidence="9" id="KW-0333">Golgi apparatus</keyword>
<dbReference type="PIRSF" id="PIRSF000474">
    <property type="entry name" value="GM2_GD2_synthase"/>
    <property type="match status" value="1"/>
</dbReference>
<comment type="subunit">
    <text evidence="3">Homodimer; disulfide-linked.</text>
</comment>
<name>A0A8J9VEL9_BRALA</name>
<dbReference type="Gene3D" id="3.90.550.10">
    <property type="entry name" value="Spore Coat Polysaccharide Biosynthesis Protein SpsA, Chain A"/>
    <property type="match status" value="1"/>
</dbReference>
<protein>
    <submittedName>
        <fullName evidence="15">B4GALNT2 protein</fullName>
    </submittedName>
</protein>
<dbReference type="GO" id="GO:0000139">
    <property type="term" value="C:Golgi membrane"/>
    <property type="evidence" value="ECO:0007669"/>
    <property type="project" value="UniProtKB-SubCell"/>
</dbReference>
<evidence type="ECO:0000256" key="7">
    <source>
        <dbReference type="ARBA" id="ARBA00022968"/>
    </source>
</evidence>
<comment type="subcellular location">
    <subcellularLocation>
        <location evidence="1">Golgi apparatus membrane</location>
        <topology evidence="1">Single-pass type II membrane protein</topology>
    </subcellularLocation>
</comment>
<keyword evidence="11" id="KW-1015">Disulfide bond</keyword>
<evidence type="ECO:0000256" key="11">
    <source>
        <dbReference type="ARBA" id="ARBA00023157"/>
    </source>
</evidence>
<evidence type="ECO:0000256" key="8">
    <source>
        <dbReference type="ARBA" id="ARBA00022989"/>
    </source>
</evidence>
<dbReference type="SUPFAM" id="SSF53448">
    <property type="entry name" value="Nucleotide-diphospho-sugar transferases"/>
    <property type="match status" value="1"/>
</dbReference>
<evidence type="ECO:0000256" key="2">
    <source>
        <dbReference type="ARBA" id="ARBA00006739"/>
    </source>
</evidence>
<keyword evidence="5" id="KW-0808">Transferase</keyword>
<dbReference type="Pfam" id="PF00535">
    <property type="entry name" value="Glycos_transf_2"/>
    <property type="match status" value="1"/>
</dbReference>
<dbReference type="GO" id="GO:1901137">
    <property type="term" value="P:carbohydrate derivative biosynthetic process"/>
    <property type="evidence" value="ECO:0007669"/>
    <property type="project" value="UniProtKB-ARBA"/>
</dbReference>
<keyword evidence="8 13" id="KW-1133">Transmembrane helix</keyword>
<comment type="similarity">
    <text evidence="2">Belongs to the glycosyltransferase 2 family.</text>
</comment>
<feature type="transmembrane region" description="Helical" evidence="13">
    <location>
        <begin position="17"/>
        <end position="36"/>
    </location>
</feature>
<proteinExistence type="inferred from homology"/>
<evidence type="ECO:0000256" key="6">
    <source>
        <dbReference type="ARBA" id="ARBA00022692"/>
    </source>
</evidence>
<dbReference type="EMBL" id="OV696695">
    <property type="protein sequence ID" value="CAH1238400.1"/>
    <property type="molecule type" value="Genomic_DNA"/>
</dbReference>
<organism evidence="15 16">
    <name type="scientific">Branchiostoma lanceolatum</name>
    <name type="common">Common lancelet</name>
    <name type="synonym">Amphioxus lanceolatum</name>
    <dbReference type="NCBI Taxonomy" id="7740"/>
    <lineage>
        <taxon>Eukaryota</taxon>
        <taxon>Metazoa</taxon>
        <taxon>Chordata</taxon>
        <taxon>Cephalochordata</taxon>
        <taxon>Leptocardii</taxon>
        <taxon>Amphioxiformes</taxon>
        <taxon>Branchiostomatidae</taxon>
        <taxon>Branchiostoma</taxon>
    </lineage>
</organism>
<evidence type="ECO:0000256" key="3">
    <source>
        <dbReference type="ARBA" id="ARBA00011748"/>
    </source>
</evidence>
<dbReference type="PANTHER" id="PTHR15046:SF3">
    <property type="entry name" value="BETA-1,4 N-ACETYLGALACTOSAMINYLTRANSFERASE 2-LIKE"/>
    <property type="match status" value="1"/>
</dbReference>
<dbReference type="AlphaFoldDB" id="A0A8J9VEL9"/>
<gene>
    <name evidence="15" type="primary">B4GALNT2</name>
    <name evidence="15" type="ORF">BLAG_LOCUS3023</name>
</gene>
<evidence type="ECO:0000256" key="13">
    <source>
        <dbReference type="SAM" id="Phobius"/>
    </source>
</evidence>
<reference evidence="15" key="1">
    <citation type="submission" date="2022-01" db="EMBL/GenBank/DDBJ databases">
        <authorList>
            <person name="Braso-Vives M."/>
        </authorList>
    </citation>
    <scope>NUCLEOTIDE SEQUENCE</scope>
</reference>
<evidence type="ECO:0000256" key="9">
    <source>
        <dbReference type="ARBA" id="ARBA00023034"/>
    </source>
</evidence>
<evidence type="ECO:0000256" key="10">
    <source>
        <dbReference type="ARBA" id="ARBA00023136"/>
    </source>
</evidence>
<keyword evidence="4" id="KW-0328">Glycosyltransferase</keyword>
<accession>A0A8J9VEL9</accession>
<dbReference type="InterPro" id="IPR001173">
    <property type="entry name" value="Glyco_trans_2-like"/>
</dbReference>
<feature type="region of interest" description="Disordered" evidence="12">
    <location>
        <begin position="135"/>
        <end position="156"/>
    </location>
</feature>
<dbReference type="InterPro" id="IPR011143">
    <property type="entry name" value="GM2_synthase"/>
</dbReference>
<keyword evidence="6 13" id="KW-0812">Transmembrane</keyword>
<evidence type="ECO:0000313" key="16">
    <source>
        <dbReference type="Proteomes" id="UP000838412"/>
    </source>
</evidence>
<evidence type="ECO:0000256" key="4">
    <source>
        <dbReference type="ARBA" id="ARBA00022676"/>
    </source>
</evidence>
<feature type="domain" description="Glycosyltransferase 2-like" evidence="14">
    <location>
        <begin position="289"/>
        <end position="411"/>
    </location>
</feature>
<evidence type="ECO:0000259" key="14">
    <source>
        <dbReference type="Pfam" id="PF00535"/>
    </source>
</evidence>
<keyword evidence="16" id="KW-1185">Reference proteome</keyword>
<evidence type="ECO:0000313" key="15">
    <source>
        <dbReference type="EMBL" id="CAH1238400.1"/>
    </source>
</evidence>
<sequence length="535" mass="61065">MTPQTVITCKHRVWMKVMLGACLSVFVVGMTFNLFFTRTIRTPADFKYIPAAWTKVKAVHDTKFPWEESDLQDVPFTIKQEVLRMAVKEKNCSCPDENPLIKVPLHPIYHPPSSAYLPAVFNQTELRDVVNRRHAERKRLKRRSPPEAPVLFADGRSPLSYPTQGLQVQPRKSTIIPGLKLHVPNDKGTSVTVEFIARFGVLATLADVPGVAVEGEGTTYLSVSADKLTHLNRQLQFIVYTNTYFDPDTVDYVEYRYAGFVGVIPVRIHSKTMLQAFNYIEDDVASKVTIVTKTFLRYEKLRQMIDSVRQFYPTITIIIADDSEHPEKFEGPNIEHYIMPFKKGWFAGRNLAVSQVTTPYFLWVDDDFIFTPETRIDLLLKVIENTNLDIVGGVVYEEFGIGNSWTQKIRIEDGDELGDCMFQTQGHYHTVEGFPECVVADVVINFFLGDTAKVRSVGFDPQLARVGHKEFFLDGLGKLRVASCSHVSISHASKIPFPWNKSKSELQYRELRDQPESTKHKLLFYKFNLKCVHVD</sequence>
<keyword evidence="7" id="KW-0735">Signal-anchor</keyword>
<dbReference type="InterPro" id="IPR029044">
    <property type="entry name" value="Nucleotide-diphossugar_trans"/>
</dbReference>
<dbReference type="CDD" id="cd00761">
    <property type="entry name" value="Glyco_tranf_GTA_type"/>
    <property type="match status" value="1"/>
</dbReference>
<dbReference type="Proteomes" id="UP000838412">
    <property type="component" value="Chromosome 10"/>
</dbReference>